<protein>
    <submittedName>
        <fullName evidence="2">Uncharacterized protein</fullName>
    </submittedName>
</protein>
<feature type="compositionally biased region" description="Gly residues" evidence="1">
    <location>
        <begin position="472"/>
        <end position="484"/>
    </location>
</feature>
<feature type="compositionally biased region" description="Gly residues" evidence="1">
    <location>
        <begin position="568"/>
        <end position="582"/>
    </location>
</feature>
<dbReference type="EMBL" id="MU167217">
    <property type="protein sequence ID" value="KAG0150812.1"/>
    <property type="molecule type" value="Genomic_DNA"/>
</dbReference>
<feature type="compositionally biased region" description="Polar residues" evidence="1">
    <location>
        <begin position="678"/>
        <end position="696"/>
    </location>
</feature>
<feature type="compositionally biased region" description="Low complexity" evidence="1">
    <location>
        <begin position="64"/>
        <end position="101"/>
    </location>
</feature>
<feature type="compositionally biased region" description="Basic and acidic residues" evidence="1">
    <location>
        <begin position="903"/>
        <end position="920"/>
    </location>
</feature>
<feature type="compositionally biased region" description="Basic and acidic residues" evidence="1">
    <location>
        <begin position="455"/>
        <end position="467"/>
    </location>
</feature>
<feature type="compositionally biased region" description="Acidic residues" evidence="1">
    <location>
        <begin position="1117"/>
        <end position="1128"/>
    </location>
</feature>
<dbReference type="OrthoDB" id="2507537at2759"/>
<feature type="compositionally biased region" description="Acidic residues" evidence="1">
    <location>
        <begin position="977"/>
        <end position="995"/>
    </location>
</feature>
<feature type="region of interest" description="Disordered" evidence="1">
    <location>
        <begin position="1"/>
        <end position="651"/>
    </location>
</feature>
<feature type="compositionally biased region" description="Pro residues" evidence="1">
    <location>
        <begin position="21"/>
        <end position="35"/>
    </location>
</feature>
<evidence type="ECO:0000313" key="2">
    <source>
        <dbReference type="EMBL" id="KAG0150812.1"/>
    </source>
</evidence>
<feature type="compositionally biased region" description="Basic and acidic residues" evidence="1">
    <location>
        <begin position="795"/>
        <end position="804"/>
    </location>
</feature>
<feature type="compositionally biased region" description="Polar residues" evidence="1">
    <location>
        <begin position="394"/>
        <end position="411"/>
    </location>
</feature>
<gene>
    <name evidence="2" type="ORF">CROQUDRAFT_668414</name>
</gene>
<feature type="compositionally biased region" description="Polar residues" evidence="1">
    <location>
        <begin position="195"/>
        <end position="217"/>
    </location>
</feature>
<feature type="region of interest" description="Disordered" evidence="1">
    <location>
        <begin position="674"/>
        <end position="732"/>
    </location>
</feature>
<feature type="compositionally biased region" description="Basic and acidic residues" evidence="1">
    <location>
        <begin position="700"/>
        <end position="711"/>
    </location>
</feature>
<feature type="region of interest" description="Disordered" evidence="1">
    <location>
        <begin position="757"/>
        <end position="1006"/>
    </location>
</feature>
<feature type="compositionally biased region" description="Pro residues" evidence="1">
    <location>
        <begin position="282"/>
        <end position="297"/>
    </location>
</feature>
<proteinExistence type="predicted"/>
<keyword evidence="3" id="KW-1185">Reference proteome</keyword>
<organism evidence="2 3">
    <name type="scientific">Cronartium quercuum f. sp. fusiforme G11</name>
    <dbReference type="NCBI Taxonomy" id="708437"/>
    <lineage>
        <taxon>Eukaryota</taxon>
        <taxon>Fungi</taxon>
        <taxon>Dikarya</taxon>
        <taxon>Basidiomycota</taxon>
        <taxon>Pucciniomycotina</taxon>
        <taxon>Pucciniomycetes</taxon>
        <taxon>Pucciniales</taxon>
        <taxon>Coleosporiaceae</taxon>
        <taxon>Cronartium</taxon>
    </lineage>
</organism>
<feature type="compositionally biased region" description="Basic and acidic residues" evidence="1">
    <location>
        <begin position="635"/>
        <end position="651"/>
    </location>
</feature>
<feature type="compositionally biased region" description="Low complexity" evidence="1">
    <location>
        <begin position="712"/>
        <end position="724"/>
    </location>
</feature>
<feature type="compositionally biased region" description="Gly residues" evidence="1">
    <location>
        <begin position="325"/>
        <end position="334"/>
    </location>
</feature>
<feature type="compositionally biased region" description="Polar residues" evidence="1">
    <location>
        <begin position="1"/>
        <end position="17"/>
    </location>
</feature>
<evidence type="ECO:0000313" key="3">
    <source>
        <dbReference type="Proteomes" id="UP000886653"/>
    </source>
</evidence>
<sequence>MKRTYQGYSGSGQTTHNPAPLSYPPLPSGAPPPQPATSSSGPPNPSAVSNNPQYQTSSNPIPLPSSSQPYQYNSQYAAAAPYGQYPGYPPQQQAGQPYTAPIGPVAPGIGHYGYTPQLPQNPQQHQHQQAPHQQPQQPQHPAFPNYGYGATPGSQQPPKQVGQPYQPYPHQPNSNQLPANPNVSNPPIVMPYDSLPSTIHQGPQTNTAYHPQTTQYANPNNPNIPPNPYTAYPTGQPNAGAGLQGSPGSVAPPPYKRPRYEAGGSGTGYSGPNTHPTHGGYPPNPAPNHNLPPPALPPLRNQNSMAHSSPTPIRMGANTNSSHRGGFGGGGGRGPRTSGGAFGNNSPIRLNPGSLGSFDGTGAPHFDGSNHAHPPPHLSHPLPAHHQPPPAQHYQSNTFNNNSGANYSSHPTPHHGPNFNATNNADHSHSGPNHGTSTFAQPDTSYSSQPASNAGEHHYGFNDERGTSSRQGRGGFRSSGSGGRGTRDRGSDYGGGGMRGPSSHSNNNGRGDRANNNNSNNNNARRPPNHHRYDDNNRLRASRSIQNLSTPPGKPERRNNGRFSNPPIGGGNGNGPRAGGGGRRGKFEEGRSQSNHRTPRVGTTQHTTGGAGGSGSGPSGTSTRVRNGWGAQFKEFGEREKVQEKKEEVAPAKRTLTDFRINALELQELNWSWLAESSDPTPVVSTTVEESKSQAVGSKHGRDESGGDHSPAHSSSTVTATTTTKKVKSEASVELAKKIDEEAASAVKGLNLTVTDDQVSEQGESDEVKAQLLHTPTPTTTTTTTTNGPVVTDEPQQREKERVHSYSKPTIPAGRENSRLRLYFSSPTVEPLPAPPGLPSKPMMTPTPMLTSGGGGQGGKRKLSISAHSAMSVDTRIGGRGSSPMVNLNKAPRVATVEPNEVAEVKAGTKESDKEVKELEIEPTASTEETQTKEKEATSITDGTTKDDQPVAAPSTDPKQADVPAPGGAEQSRHEEEDADEDADGDYEEEDEDYEGPPVPEPQPDRLSISYARNTRRMVIDADVVEWIKVYRAEHKIEVMLRLVPAVIQGGKYDGEMDEYRVCKGVLVEALDQEIDDYVIIDRATLEATWNAEESKSRVKSESESPMKKSVNGEEAGAVEEAEDEENEEVIHDPLLPPLHRLFKAIGGEEEELKVTTSFKQDMILVVARLDTANPLTEAKWVRTGDVDSWISQMTGRIFKPEDKTECGWRRKITVVDPDPPPTIQHLLDTWLTTSTLGSIDTRQRFIDRHVIKNVDIIIEILLRVVRSGHTNPHHPMPLIVQQAATLHAPYPEQQTQVSLAVLGLYRLSIETALEGGVPMEKVVKKATDIVRSLPYRLAFSALDGIYKDETPS</sequence>
<feature type="compositionally biased region" description="Polar residues" evidence="1">
    <location>
        <begin position="300"/>
        <end position="323"/>
    </location>
</feature>
<feature type="compositionally biased region" description="Gly residues" evidence="1">
    <location>
        <begin position="609"/>
        <end position="618"/>
    </location>
</feature>
<feature type="compositionally biased region" description="Polar residues" evidence="1">
    <location>
        <begin position="419"/>
        <end position="452"/>
    </location>
</feature>
<accession>A0A9P6NUW5</accession>
<feature type="region of interest" description="Disordered" evidence="1">
    <location>
        <begin position="1091"/>
        <end position="1131"/>
    </location>
</feature>
<feature type="compositionally biased region" description="Low complexity" evidence="1">
    <location>
        <begin position="116"/>
        <end position="140"/>
    </location>
</feature>
<feature type="compositionally biased region" description="Polar residues" evidence="1">
    <location>
        <begin position="46"/>
        <end position="60"/>
    </location>
</feature>
<feature type="compositionally biased region" description="Polar residues" evidence="1">
    <location>
        <begin position="171"/>
        <end position="185"/>
    </location>
</feature>
<reference evidence="2" key="1">
    <citation type="submission" date="2013-11" db="EMBL/GenBank/DDBJ databases">
        <title>Genome sequence of the fusiform rust pathogen reveals effectors for host alternation and coevolution with pine.</title>
        <authorList>
            <consortium name="DOE Joint Genome Institute"/>
            <person name="Smith K."/>
            <person name="Pendleton A."/>
            <person name="Kubisiak T."/>
            <person name="Anderson C."/>
            <person name="Salamov A."/>
            <person name="Aerts A."/>
            <person name="Riley R."/>
            <person name="Clum A."/>
            <person name="Lindquist E."/>
            <person name="Ence D."/>
            <person name="Campbell M."/>
            <person name="Kronenberg Z."/>
            <person name="Feau N."/>
            <person name="Dhillon B."/>
            <person name="Hamelin R."/>
            <person name="Burleigh J."/>
            <person name="Smith J."/>
            <person name="Yandell M."/>
            <person name="Nelson C."/>
            <person name="Grigoriev I."/>
            <person name="Davis J."/>
        </authorList>
    </citation>
    <scope>NUCLEOTIDE SEQUENCE</scope>
    <source>
        <strain evidence="2">G11</strain>
    </source>
</reference>
<feature type="compositionally biased region" description="Basic and acidic residues" evidence="1">
    <location>
        <begin position="1093"/>
        <end position="1107"/>
    </location>
</feature>
<evidence type="ECO:0000256" key="1">
    <source>
        <dbReference type="SAM" id="MobiDB-lite"/>
    </source>
</evidence>
<comment type="caution">
    <text evidence="2">The sequence shown here is derived from an EMBL/GenBank/DDBJ whole genome shotgun (WGS) entry which is preliminary data.</text>
</comment>
<feature type="compositionally biased region" description="Low complexity" evidence="1">
    <location>
        <begin position="500"/>
        <end position="526"/>
    </location>
</feature>
<feature type="compositionally biased region" description="Low complexity" evidence="1">
    <location>
        <begin position="775"/>
        <end position="786"/>
    </location>
</feature>
<name>A0A9P6NUW5_9BASI</name>
<dbReference type="Proteomes" id="UP000886653">
    <property type="component" value="Unassembled WGS sequence"/>
</dbReference>
<feature type="compositionally biased region" description="Pro residues" evidence="1">
    <location>
        <begin position="830"/>
        <end position="839"/>
    </location>
</feature>